<dbReference type="SUPFAM" id="SSF46689">
    <property type="entry name" value="Homeodomain-like"/>
    <property type="match status" value="1"/>
</dbReference>
<protein>
    <submittedName>
        <fullName evidence="2">Helix-turn-helix domain-containing protein</fullName>
    </submittedName>
</protein>
<evidence type="ECO:0000313" key="3">
    <source>
        <dbReference type="Proteomes" id="UP001596220"/>
    </source>
</evidence>
<dbReference type="InterPro" id="IPR055247">
    <property type="entry name" value="InsJ-like_HTH"/>
</dbReference>
<proteinExistence type="predicted"/>
<keyword evidence="3" id="KW-1185">Reference proteome</keyword>
<sequence>MVELEGAHRLSPAEQEVLRLRVVAALESRRVEGYRQAAEVFGVSERSVGTWWRAYRREGRGGLATRKGRPGPSELVSPEDRGTLFGAMADYSPEELLIGGPLWTRLAVVELIRLVVGVR</sequence>
<evidence type="ECO:0000259" key="1">
    <source>
        <dbReference type="Pfam" id="PF13518"/>
    </source>
</evidence>
<dbReference type="InterPro" id="IPR036388">
    <property type="entry name" value="WH-like_DNA-bd_sf"/>
</dbReference>
<feature type="domain" description="Insertion element IS150 protein InsJ-like helix-turn-helix" evidence="1">
    <location>
        <begin position="19"/>
        <end position="71"/>
    </location>
</feature>
<dbReference type="InterPro" id="IPR009057">
    <property type="entry name" value="Homeodomain-like_sf"/>
</dbReference>
<dbReference type="Gene3D" id="1.10.10.10">
    <property type="entry name" value="Winged helix-like DNA-binding domain superfamily/Winged helix DNA-binding domain"/>
    <property type="match status" value="1"/>
</dbReference>
<accession>A0ABW1PGN9</accession>
<evidence type="ECO:0000313" key="2">
    <source>
        <dbReference type="EMBL" id="MFC6094689.1"/>
    </source>
</evidence>
<organism evidence="2 3">
    <name type="scientific">Saccharothrix lopnurensis</name>
    <dbReference type="NCBI Taxonomy" id="1670621"/>
    <lineage>
        <taxon>Bacteria</taxon>
        <taxon>Bacillati</taxon>
        <taxon>Actinomycetota</taxon>
        <taxon>Actinomycetes</taxon>
        <taxon>Pseudonocardiales</taxon>
        <taxon>Pseudonocardiaceae</taxon>
        <taxon>Saccharothrix</taxon>
    </lineage>
</organism>
<gene>
    <name evidence="2" type="ORF">ACFP3R_35945</name>
</gene>
<dbReference type="Proteomes" id="UP001596220">
    <property type="component" value="Unassembled WGS sequence"/>
</dbReference>
<name>A0ABW1PGN9_9PSEU</name>
<comment type="caution">
    <text evidence="2">The sequence shown here is derived from an EMBL/GenBank/DDBJ whole genome shotgun (WGS) entry which is preliminary data.</text>
</comment>
<dbReference type="EMBL" id="JBHSQO010000071">
    <property type="protein sequence ID" value="MFC6094689.1"/>
    <property type="molecule type" value="Genomic_DNA"/>
</dbReference>
<reference evidence="3" key="1">
    <citation type="journal article" date="2019" name="Int. J. Syst. Evol. Microbiol.">
        <title>The Global Catalogue of Microorganisms (GCM) 10K type strain sequencing project: providing services to taxonomists for standard genome sequencing and annotation.</title>
        <authorList>
            <consortium name="The Broad Institute Genomics Platform"/>
            <consortium name="The Broad Institute Genome Sequencing Center for Infectious Disease"/>
            <person name="Wu L."/>
            <person name="Ma J."/>
        </authorList>
    </citation>
    <scope>NUCLEOTIDE SEQUENCE [LARGE SCALE GENOMIC DNA]</scope>
    <source>
        <strain evidence="3">CGMCC 4.7246</strain>
    </source>
</reference>
<dbReference type="Pfam" id="PF13518">
    <property type="entry name" value="HTH_28"/>
    <property type="match status" value="1"/>
</dbReference>
<dbReference type="RefSeq" id="WP_380643185.1">
    <property type="nucleotide sequence ID" value="NZ_JBHSQO010000071.1"/>
</dbReference>